<dbReference type="InterPro" id="IPR018114">
    <property type="entry name" value="TRYPSIN_HIS"/>
</dbReference>
<dbReference type="PROSITE" id="PS00134">
    <property type="entry name" value="TRYPSIN_HIS"/>
    <property type="match status" value="1"/>
</dbReference>
<reference evidence="5" key="1">
    <citation type="submission" date="2021-04" db="EMBL/GenBank/DDBJ databases">
        <authorList>
            <consortium name="Molecular Ecology Group"/>
        </authorList>
    </citation>
    <scope>NUCLEOTIDE SEQUENCE</scope>
</reference>
<dbReference type="SUPFAM" id="SSF50494">
    <property type="entry name" value="Trypsin-like serine proteases"/>
    <property type="match status" value="1"/>
</dbReference>
<evidence type="ECO:0000256" key="2">
    <source>
        <dbReference type="RuleBase" id="RU363034"/>
    </source>
</evidence>
<dbReference type="EMBL" id="CAJHNH020000096">
    <property type="protein sequence ID" value="CAG5115266.1"/>
    <property type="molecule type" value="Genomic_DNA"/>
</dbReference>
<feature type="region of interest" description="Disordered" evidence="3">
    <location>
        <begin position="132"/>
        <end position="207"/>
    </location>
</feature>
<keyword evidence="2" id="KW-0720">Serine protease</keyword>
<feature type="domain" description="Peptidase S1" evidence="4">
    <location>
        <begin position="16"/>
        <end position="320"/>
    </location>
</feature>
<evidence type="ECO:0000256" key="3">
    <source>
        <dbReference type="SAM" id="MobiDB-lite"/>
    </source>
</evidence>
<feature type="compositionally biased region" description="Polar residues" evidence="3">
    <location>
        <begin position="136"/>
        <end position="147"/>
    </location>
</feature>
<dbReference type="InterPro" id="IPR001314">
    <property type="entry name" value="Peptidase_S1A"/>
</dbReference>
<feature type="non-terminal residue" evidence="5">
    <location>
        <position position="323"/>
    </location>
</feature>
<keyword evidence="2" id="KW-0378">Hydrolase</keyword>
<dbReference type="SMART" id="SM00020">
    <property type="entry name" value="Tryp_SPc"/>
    <property type="match status" value="1"/>
</dbReference>
<accession>A0A8S3YLP4</accession>
<dbReference type="PROSITE" id="PS50240">
    <property type="entry name" value="TRYPSIN_DOM"/>
    <property type="match status" value="1"/>
</dbReference>
<dbReference type="InterPro" id="IPR001254">
    <property type="entry name" value="Trypsin_dom"/>
</dbReference>
<evidence type="ECO:0000259" key="4">
    <source>
        <dbReference type="PROSITE" id="PS50240"/>
    </source>
</evidence>
<dbReference type="PANTHER" id="PTHR24253:SF153">
    <property type="entry name" value="SERINE PROTEASE HEPSIN"/>
    <property type="match status" value="1"/>
</dbReference>
<dbReference type="InterPro" id="IPR009003">
    <property type="entry name" value="Peptidase_S1_PA"/>
</dbReference>
<dbReference type="InterPro" id="IPR043504">
    <property type="entry name" value="Peptidase_S1_PA_chymotrypsin"/>
</dbReference>
<dbReference type="AlphaFoldDB" id="A0A8S3YLP4"/>
<dbReference type="CDD" id="cd00190">
    <property type="entry name" value="Tryp_SPc"/>
    <property type="match status" value="1"/>
</dbReference>
<gene>
    <name evidence="5" type="ORF">CUNI_LOCUS824</name>
</gene>
<dbReference type="GO" id="GO:0004252">
    <property type="term" value="F:serine-type endopeptidase activity"/>
    <property type="evidence" value="ECO:0007669"/>
    <property type="project" value="InterPro"/>
</dbReference>
<name>A0A8S3YLP4_9EUPU</name>
<dbReference type="PRINTS" id="PR00722">
    <property type="entry name" value="CHYMOTRYPSIN"/>
</dbReference>
<feature type="compositionally biased region" description="Basic and acidic residues" evidence="3">
    <location>
        <begin position="162"/>
        <end position="174"/>
    </location>
</feature>
<dbReference type="OrthoDB" id="5918597at2759"/>
<evidence type="ECO:0000256" key="1">
    <source>
        <dbReference type="ARBA" id="ARBA00023157"/>
    </source>
</evidence>
<protein>
    <recommendedName>
        <fullName evidence="4">Peptidase S1 domain-containing protein</fullName>
    </recommendedName>
</protein>
<dbReference type="PANTHER" id="PTHR24253">
    <property type="entry name" value="TRANSMEMBRANE PROTEASE SERINE"/>
    <property type="match status" value="1"/>
</dbReference>
<evidence type="ECO:0000313" key="6">
    <source>
        <dbReference type="Proteomes" id="UP000678393"/>
    </source>
</evidence>
<sequence length="323" mass="35246">SCGKLEMPQPRRQKRIVGGMVASLEAWPWLVGFRSLLGSHVCSGAIIAQRWVITAAHCFKHISRPSLWRVRIGDHNLLAQEPGERDISVHSIIMHPGYSTRQHISSANQTLQTRYERDIALVRLSEDTLTEPICLPSSTDDSFFTDQPDSESESPENGGKGDGNDIKSRTDRTGESSLGGGFNQIPTMGFEDHQESDGSEEVATDANKDGGGSCWVAGWGTTLDTSADQLLHEVPGDVIGSKKCSDMWGETLEADMVCFGDGTYGPCLGDSGGPLACEKDGVFYLIGVVAWGTEECNIVGYPSVFTNIQPYLTWIYEHLNKNM</sequence>
<dbReference type="GO" id="GO:0006508">
    <property type="term" value="P:proteolysis"/>
    <property type="evidence" value="ECO:0007669"/>
    <property type="project" value="UniProtKB-KW"/>
</dbReference>
<keyword evidence="6" id="KW-1185">Reference proteome</keyword>
<keyword evidence="1" id="KW-1015">Disulfide bond</keyword>
<dbReference type="Proteomes" id="UP000678393">
    <property type="component" value="Unassembled WGS sequence"/>
</dbReference>
<proteinExistence type="predicted"/>
<dbReference type="FunFam" id="2.40.10.10:FF:000068">
    <property type="entry name" value="transmembrane protease serine 2"/>
    <property type="match status" value="1"/>
</dbReference>
<comment type="caution">
    <text evidence="5">The sequence shown here is derived from an EMBL/GenBank/DDBJ whole genome shotgun (WGS) entry which is preliminary data.</text>
</comment>
<dbReference type="InterPro" id="IPR033116">
    <property type="entry name" value="TRYPSIN_SER"/>
</dbReference>
<dbReference type="Pfam" id="PF00089">
    <property type="entry name" value="Trypsin"/>
    <property type="match status" value="2"/>
</dbReference>
<evidence type="ECO:0000313" key="5">
    <source>
        <dbReference type="EMBL" id="CAG5115266.1"/>
    </source>
</evidence>
<keyword evidence="2" id="KW-0645">Protease</keyword>
<dbReference type="Gene3D" id="2.40.10.10">
    <property type="entry name" value="Trypsin-like serine proteases"/>
    <property type="match status" value="2"/>
</dbReference>
<organism evidence="5 6">
    <name type="scientific">Candidula unifasciata</name>
    <dbReference type="NCBI Taxonomy" id="100452"/>
    <lineage>
        <taxon>Eukaryota</taxon>
        <taxon>Metazoa</taxon>
        <taxon>Spiralia</taxon>
        <taxon>Lophotrochozoa</taxon>
        <taxon>Mollusca</taxon>
        <taxon>Gastropoda</taxon>
        <taxon>Heterobranchia</taxon>
        <taxon>Euthyneura</taxon>
        <taxon>Panpulmonata</taxon>
        <taxon>Eupulmonata</taxon>
        <taxon>Stylommatophora</taxon>
        <taxon>Helicina</taxon>
        <taxon>Helicoidea</taxon>
        <taxon>Geomitridae</taxon>
        <taxon>Candidula</taxon>
    </lineage>
</organism>
<dbReference type="PROSITE" id="PS00135">
    <property type="entry name" value="TRYPSIN_SER"/>
    <property type="match status" value="1"/>
</dbReference>